<keyword evidence="2" id="KW-1185">Reference proteome</keyword>
<reference evidence="1 2" key="1">
    <citation type="submission" date="2018-04" db="EMBL/GenBank/DDBJ databases">
        <title>Thalassorhabdus spongiae gen. nov., sp. nov., isolated from a marine sponge in South-West Iceland.</title>
        <authorList>
            <person name="Knobloch S."/>
            <person name="Daussin A."/>
            <person name="Johannsson R."/>
            <person name="Marteinsson V.T."/>
        </authorList>
    </citation>
    <scope>NUCLEOTIDE SEQUENCE [LARGE SCALE GENOMIC DNA]</scope>
    <source>
        <strain evidence="1 2">Hp12</strain>
    </source>
</reference>
<protein>
    <submittedName>
        <fullName evidence="1">Uncharacterized protein</fullName>
    </submittedName>
</protein>
<dbReference type="AlphaFoldDB" id="A0A2V1GXF7"/>
<evidence type="ECO:0000313" key="1">
    <source>
        <dbReference type="EMBL" id="PVZ64535.1"/>
    </source>
</evidence>
<sequence length="339" mass="39781">MSCSYDLDQFTEDEIEAGVPYLFYGGDGWGCDEGEISQEGYDYKSDHYFQQYRDDRLEEKGLALRKYLSKKISGVSDFDVLKEQMVKGLLMHDFDSMCINYSESERLPRSYVQVVKYSNSPFPIVGMAIDRLTKSGAYQHKDIEENVREVLSLSCYDGVYGQVSEIQKYIHQTVDLADGKGAHKHISPKIMREFLSAIRLSIWKYRLTHINVFQIGVTIKNYKNIYKEEMSKNEENKTLIGDKRYIKHWKARHTLPIFFFSHLDWEEINDFLLKDFSSKQSFFDGISFKSFELTDHASKMMEVVSKIYEDSVRKQLESDTNFFLQERFRTNIFKAITNT</sequence>
<dbReference type="Proteomes" id="UP000244906">
    <property type="component" value="Unassembled WGS sequence"/>
</dbReference>
<name>A0A2V1GXF7_9GAMM</name>
<evidence type="ECO:0000313" key="2">
    <source>
        <dbReference type="Proteomes" id="UP000244906"/>
    </source>
</evidence>
<gene>
    <name evidence="1" type="ORF">DC094_19685</name>
</gene>
<organism evidence="1 2">
    <name type="scientific">Pelagibaculum spongiae</name>
    <dbReference type="NCBI Taxonomy" id="2080658"/>
    <lineage>
        <taxon>Bacteria</taxon>
        <taxon>Pseudomonadati</taxon>
        <taxon>Pseudomonadota</taxon>
        <taxon>Gammaproteobacteria</taxon>
        <taxon>Oceanospirillales</taxon>
        <taxon>Pelagibaculum</taxon>
    </lineage>
</organism>
<dbReference type="EMBL" id="QDDL01000012">
    <property type="protein sequence ID" value="PVZ64535.1"/>
    <property type="molecule type" value="Genomic_DNA"/>
</dbReference>
<dbReference type="RefSeq" id="WP_116688838.1">
    <property type="nucleotide sequence ID" value="NZ_CAWNYD010000012.1"/>
</dbReference>
<comment type="caution">
    <text evidence="1">The sequence shown here is derived from an EMBL/GenBank/DDBJ whole genome shotgun (WGS) entry which is preliminary data.</text>
</comment>
<accession>A0A2V1GXF7</accession>
<proteinExistence type="predicted"/>